<gene>
    <name evidence="1" type="ORF">RW095_06420</name>
</gene>
<name>A0ABZ0E8Q6_9BURK</name>
<dbReference type="RefSeq" id="WP_317015211.1">
    <property type="nucleotide sequence ID" value="NZ_CP136511.1"/>
</dbReference>
<sequence length="171" mass="19151">MLTIRLAAWAVDLLRNRGPCCQPVVAAAIAAYLKGGEDDDHHRAYLHVRLPCRRGDSACRDDQIRSASKSLKRGNVVSIRCRFPLLRDLITHIFDVVEVVVVNQSNQIALPFSFELDLFAWTNAVCEKAVGEGFIRMPWEPDDAFIQRLQAYFHTGLSPAEAVSACFCPNH</sequence>
<keyword evidence="2" id="KW-1185">Reference proteome</keyword>
<evidence type="ECO:0000313" key="1">
    <source>
        <dbReference type="EMBL" id="WOD13617.1"/>
    </source>
</evidence>
<reference evidence="1 2" key="1">
    <citation type="submission" date="2023-10" db="EMBL/GenBank/DDBJ databases">
        <title>Surface-active antibiotics is a multifunctional adaptation for post-fire microbes.</title>
        <authorList>
            <person name="Liu M.D."/>
            <person name="Du Y."/>
            <person name="Koupaei S.K."/>
            <person name="Kim N.R."/>
            <person name="Zhang W."/>
            <person name="Traxler M.F."/>
        </authorList>
    </citation>
    <scope>NUCLEOTIDE SEQUENCE [LARGE SCALE GENOMIC DNA]</scope>
    <source>
        <strain evidence="1 2">F3</strain>
    </source>
</reference>
<accession>A0ABZ0E8Q6</accession>
<proteinExistence type="predicted"/>
<protein>
    <submittedName>
        <fullName evidence="1">Uncharacterized protein</fullName>
    </submittedName>
</protein>
<dbReference type="EMBL" id="CP136511">
    <property type="protein sequence ID" value="WOD13617.1"/>
    <property type="molecule type" value="Genomic_DNA"/>
</dbReference>
<dbReference type="Proteomes" id="UP001302652">
    <property type="component" value="Chromosome 3"/>
</dbReference>
<evidence type="ECO:0000313" key="2">
    <source>
        <dbReference type="Proteomes" id="UP001302652"/>
    </source>
</evidence>
<organism evidence="1 2">
    <name type="scientific">Paraburkholderia kirstenboschensis</name>
    <dbReference type="NCBI Taxonomy" id="1245436"/>
    <lineage>
        <taxon>Bacteria</taxon>
        <taxon>Pseudomonadati</taxon>
        <taxon>Pseudomonadota</taxon>
        <taxon>Betaproteobacteria</taxon>
        <taxon>Burkholderiales</taxon>
        <taxon>Burkholderiaceae</taxon>
        <taxon>Paraburkholderia</taxon>
    </lineage>
</organism>